<gene>
    <name evidence="1" type="ORF">OWV82_018334</name>
</gene>
<protein>
    <submittedName>
        <fullName evidence="1">DUF936 family protein</fullName>
    </submittedName>
</protein>
<keyword evidence="2" id="KW-1185">Reference proteome</keyword>
<proteinExistence type="predicted"/>
<dbReference type="EMBL" id="CM051403">
    <property type="protein sequence ID" value="KAJ4708380.1"/>
    <property type="molecule type" value="Genomic_DNA"/>
</dbReference>
<dbReference type="Proteomes" id="UP001164539">
    <property type="component" value="Chromosome 10"/>
</dbReference>
<reference evidence="1 2" key="1">
    <citation type="journal article" date="2023" name="Science">
        <title>Complex scaffold remodeling in plant triterpene biosynthesis.</title>
        <authorList>
            <person name="De La Pena R."/>
            <person name="Hodgson H."/>
            <person name="Liu J.C."/>
            <person name="Stephenson M.J."/>
            <person name="Martin A.C."/>
            <person name="Owen C."/>
            <person name="Harkess A."/>
            <person name="Leebens-Mack J."/>
            <person name="Jimenez L.E."/>
            <person name="Osbourn A."/>
            <person name="Sattely E.S."/>
        </authorList>
    </citation>
    <scope>NUCLEOTIDE SEQUENCE [LARGE SCALE GENOMIC DNA]</scope>
    <source>
        <strain evidence="2">cv. JPN11</strain>
        <tissue evidence="1">Leaf</tissue>
    </source>
</reference>
<name>A0ACC1XAH9_MELAZ</name>
<accession>A0ACC1XAH9</accession>
<sequence>MALPTPGILLKLLQSMNSTTRVTGDHRSALLQVIGIVPGLAGSDLWPNHGFYVQLSDSLNSTYVSLSERDTELILTNRLQLGQFVYVERFEFDSPVPRVCGIRPMVGRHAFLGTPEPLIARISASKREFVIQPVSDSEYSVDPIAVYLSNKKSEEIPKKENNEPKIESKVEKTKTRQPLAPRDHVNIPDSDEGKAVLDKPLQRFSSPAGPKRSATAGKKNVAVVERDPSPAGKGKRSASPVPSKCVVPSLVAAKDENRKATREPAIIVPSRYRQPSPNARRQASPNPRRASLSPGRRLSGVKLSPMVADSAGKKKTATIVAAISKLSEGKSSRKSWDESPAAGGSGEQKERVGLKSNKPDLQAILRTQAAIARRLSDVSGRKSISDDSSTKKERKPSSPESCLAQENPAYGALGITVHEKKWTDGSIPLEAVSTDLARLGKEAMQRRVLAATAAAEALEEAIATESIVRNLSKFSQLSSASKTGNPLPTIDSFFSIYNDVLKYTRIAESVATSHNSDTPNYNISTEHSKSVSLWVEAALATDLEIVSLLTSQNDEPTSTLQKSLSKRQFLNASTKCQLKTNSSPSSNSIVETRTKGEGMKETMQLAMNLQSEMQRWFVKFVEELLDAGFKVFGESATSGSFTLPLDCGSIAAVLSQLKRVNDWLDREVSSRDEALTVKIERLKKKIYGFVIQHVGTTFDNAATVAS</sequence>
<comment type="caution">
    <text evidence="1">The sequence shown here is derived from an EMBL/GenBank/DDBJ whole genome shotgun (WGS) entry which is preliminary data.</text>
</comment>
<evidence type="ECO:0000313" key="2">
    <source>
        <dbReference type="Proteomes" id="UP001164539"/>
    </source>
</evidence>
<evidence type="ECO:0000313" key="1">
    <source>
        <dbReference type="EMBL" id="KAJ4708380.1"/>
    </source>
</evidence>
<organism evidence="1 2">
    <name type="scientific">Melia azedarach</name>
    <name type="common">Chinaberry tree</name>
    <dbReference type="NCBI Taxonomy" id="155640"/>
    <lineage>
        <taxon>Eukaryota</taxon>
        <taxon>Viridiplantae</taxon>
        <taxon>Streptophyta</taxon>
        <taxon>Embryophyta</taxon>
        <taxon>Tracheophyta</taxon>
        <taxon>Spermatophyta</taxon>
        <taxon>Magnoliopsida</taxon>
        <taxon>eudicotyledons</taxon>
        <taxon>Gunneridae</taxon>
        <taxon>Pentapetalae</taxon>
        <taxon>rosids</taxon>
        <taxon>malvids</taxon>
        <taxon>Sapindales</taxon>
        <taxon>Meliaceae</taxon>
        <taxon>Melia</taxon>
    </lineage>
</organism>